<dbReference type="InterPro" id="IPR020946">
    <property type="entry name" value="Flavin_mOase-like"/>
</dbReference>
<comment type="similarity">
    <text evidence="1">Belongs to the FMO family.</text>
</comment>
<sequence length="591" mass="64917">MAAKTVCVVGSGAAGLITAKTLLDDGFAVEILSKDRTAGGVWAADRVYPGLYTNNVNGEYEFSAMPMHLQRIKERPSGTEMRQYMEAFADRFLNGKIRFNTQVVNIHRWDQGNNQEAVKGWAISVQNSDGTAEQLFYDIVVLCSGGCSLPRIPPELSSAAAQKAGFVGQVVHSFEFASRLDDIISAVKPIDDPNPGHVVVVGGGKSAQDIAAYLANEGRKVSIAFETADGIIAAPIPLPHFIRKSRQVSTLIFGVSSKLSVSSLCRLLGLMATHIHLRTALEKFLHTTWLGSKIVSGFWDTLSWASGKFLSIPSTSPLLTSHSLFWGIRTNDEGSPRSNGFHALVNAGKIQLVASNRVSSFGPDGHSVVLRDGSSVRADVVVLSTGYTSSWKGIFDEEILRDFGLERVRNDCLSDVGIKESEWQFYKTLQNPPQLPLGNQGQWMSSIYRGLVPARNIQRRDFAINGAVFTTSPAHIFEVSSHWISSYLLSDPFLRLPSSPEDALVETERVARWVNIRNPGMLKWVNESYSSGLNFFDYAQASDDLLEDMGLPILRSGGNWFTWPFIPISSKEIKALGEERAILRASNTTRN</sequence>
<dbReference type="GO" id="GO:0050661">
    <property type="term" value="F:NADP binding"/>
    <property type="evidence" value="ECO:0007669"/>
    <property type="project" value="InterPro"/>
</dbReference>
<dbReference type="PRINTS" id="PR00411">
    <property type="entry name" value="PNDRDTASEI"/>
</dbReference>
<dbReference type="OrthoDB" id="2915840at2759"/>
<dbReference type="SUPFAM" id="SSF51905">
    <property type="entry name" value="FAD/NAD(P)-binding domain"/>
    <property type="match status" value="2"/>
</dbReference>
<dbReference type="GO" id="GO:0050660">
    <property type="term" value="F:flavin adenine dinucleotide binding"/>
    <property type="evidence" value="ECO:0007669"/>
    <property type="project" value="InterPro"/>
</dbReference>
<evidence type="ECO:0008006" key="6">
    <source>
        <dbReference type="Google" id="ProtNLM"/>
    </source>
</evidence>
<organism>
    <name type="scientific">Serpula lacrymans var. lacrymans (strain S7.9)</name>
    <name type="common">Dry rot fungus</name>
    <dbReference type="NCBI Taxonomy" id="578457"/>
    <lineage>
        <taxon>Eukaryota</taxon>
        <taxon>Fungi</taxon>
        <taxon>Dikarya</taxon>
        <taxon>Basidiomycota</taxon>
        <taxon>Agaricomycotina</taxon>
        <taxon>Agaricomycetes</taxon>
        <taxon>Agaricomycetidae</taxon>
        <taxon>Boletales</taxon>
        <taxon>Coniophorineae</taxon>
        <taxon>Serpulaceae</taxon>
        <taxon>Serpula</taxon>
    </lineage>
</organism>
<name>F8P8X0_SERL9</name>
<accession>F8P8X0</accession>
<keyword evidence="4" id="KW-0560">Oxidoreductase</keyword>
<evidence type="ECO:0000256" key="2">
    <source>
        <dbReference type="ARBA" id="ARBA00022630"/>
    </source>
</evidence>
<gene>
    <name evidence="5" type="ORF">SERLADRAFT_442258</name>
</gene>
<dbReference type="AlphaFoldDB" id="F8P8X0"/>
<reference evidence="5" key="1">
    <citation type="submission" date="2011-04" db="EMBL/GenBank/DDBJ databases">
        <title>Evolution of plant cell wall degrading machinery underlies the functional diversity of forest fungi.</title>
        <authorList>
            <consortium name="US DOE Joint Genome Institute (JGI-PGF)"/>
            <person name="Eastwood D.C."/>
            <person name="Floudas D."/>
            <person name="Binder M."/>
            <person name="Majcherczyk A."/>
            <person name="Schneider P."/>
            <person name="Aerts A."/>
            <person name="Asiegbu F.O."/>
            <person name="Baker S.E."/>
            <person name="Barry K."/>
            <person name="Bendiksby M."/>
            <person name="Blumentritt M."/>
            <person name="Coutinho P.M."/>
            <person name="Cullen D."/>
            <person name="Cullen D."/>
            <person name="Gathman A."/>
            <person name="Goodell B."/>
            <person name="Henrissat B."/>
            <person name="Ihrmark K."/>
            <person name="Kauserud H."/>
            <person name="Kohler A."/>
            <person name="LaButti K."/>
            <person name="Lapidus A."/>
            <person name="Lavin J.L."/>
            <person name="Lee Y.-H."/>
            <person name="Lindquist E."/>
            <person name="Lilly W."/>
            <person name="Lucas S."/>
            <person name="Morin E."/>
            <person name="Murat C."/>
            <person name="Oguiza J.A."/>
            <person name="Park J."/>
            <person name="Pisabarro A.G."/>
            <person name="Riley R."/>
            <person name="Rosling A."/>
            <person name="Salamov A."/>
            <person name="Schmidt O."/>
            <person name="Schmutz J."/>
            <person name="Skrede I."/>
            <person name="Stenlid J."/>
            <person name="Wiebenga A."/>
            <person name="Xie X."/>
            <person name="Kues U."/>
            <person name="Hibbett D.S."/>
            <person name="Hoffmeister D."/>
            <person name="Hogberg N."/>
            <person name="Martin F."/>
            <person name="Grigoriev I.V."/>
            <person name="Watkinson S.C."/>
        </authorList>
    </citation>
    <scope>NUCLEOTIDE SEQUENCE</scope>
    <source>
        <strain evidence="5">S7.9</strain>
    </source>
</reference>
<dbReference type="EMBL" id="GL945441">
    <property type="protein sequence ID" value="EGO20099.1"/>
    <property type="molecule type" value="Genomic_DNA"/>
</dbReference>
<evidence type="ECO:0000256" key="3">
    <source>
        <dbReference type="ARBA" id="ARBA00022827"/>
    </source>
</evidence>
<dbReference type="GO" id="GO:0004499">
    <property type="term" value="F:N,N-dimethylaniline monooxygenase activity"/>
    <property type="evidence" value="ECO:0007669"/>
    <property type="project" value="InterPro"/>
</dbReference>
<dbReference type="KEGG" id="sla:SERLADRAFT_442258"/>
<dbReference type="Pfam" id="PF00743">
    <property type="entry name" value="FMO-like"/>
    <property type="match status" value="1"/>
</dbReference>
<dbReference type="InterPro" id="IPR036188">
    <property type="entry name" value="FAD/NAD-bd_sf"/>
</dbReference>
<proteinExistence type="inferred from homology"/>
<evidence type="ECO:0000313" key="5">
    <source>
        <dbReference type="EMBL" id="EGO20099.1"/>
    </source>
</evidence>
<dbReference type="RefSeq" id="XP_007322844.1">
    <property type="nucleotide sequence ID" value="XM_007322782.1"/>
</dbReference>
<dbReference type="PANTHER" id="PTHR23023">
    <property type="entry name" value="DIMETHYLANILINE MONOOXYGENASE"/>
    <property type="match status" value="1"/>
</dbReference>
<keyword evidence="2" id="KW-0285">Flavoprotein</keyword>
<evidence type="ECO:0000256" key="4">
    <source>
        <dbReference type="ARBA" id="ARBA00023002"/>
    </source>
</evidence>
<dbReference type="Gene3D" id="3.50.50.60">
    <property type="entry name" value="FAD/NAD(P)-binding domain"/>
    <property type="match status" value="3"/>
</dbReference>
<dbReference type="HOGENOM" id="CLU_035533_0_0_1"/>
<dbReference type="InterPro" id="IPR050346">
    <property type="entry name" value="FMO-like"/>
</dbReference>
<keyword evidence="3" id="KW-0274">FAD</keyword>
<protein>
    <recommendedName>
        <fullName evidence="6">FAD/NAD(P)-binding domain-containing protein</fullName>
    </recommendedName>
</protein>
<dbReference type="Proteomes" id="UP000008064">
    <property type="component" value="Unassembled WGS sequence"/>
</dbReference>
<dbReference type="GeneID" id="18815697"/>
<evidence type="ECO:0000256" key="1">
    <source>
        <dbReference type="ARBA" id="ARBA00009183"/>
    </source>
</evidence>